<dbReference type="AlphaFoldDB" id="A0A072UN87"/>
<accession>A0A072UN87</accession>
<gene>
    <name evidence="1" type="ordered locus">MTR_4g073630</name>
</gene>
<name>A0A072UN87_MEDTR</name>
<evidence type="ECO:0000313" key="1">
    <source>
        <dbReference type="EMBL" id="KEH30503.1"/>
    </source>
</evidence>
<dbReference type="PANTHER" id="PTHR47723">
    <property type="entry name" value="OS05G0353850 PROTEIN"/>
    <property type="match status" value="1"/>
</dbReference>
<evidence type="ECO:0000313" key="3">
    <source>
        <dbReference type="Proteomes" id="UP000002051"/>
    </source>
</evidence>
<sequence length="145" mass="17114">MSIWRYFRSTYPDYFYMQDCQKWFKHHSTIETGTMFIVTCFEIRRNRNKEIFQNVKKDHWASVNSIFFYHSSMVVVLGRTSKHHVVRHVCWYPPPEGYIKVNVDDSYFGNPANAGFGGLLRNDRGVWIHGLPKSCDRASNLLAEL</sequence>
<proteinExistence type="predicted"/>
<dbReference type="InterPro" id="IPR053151">
    <property type="entry name" value="RNase_H-like"/>
</dbReference>
<evidence type="ECO:0000313" key="2">
    <source>
        <dbReference type="EnsemblPlants" id="KEH30503"/>
    </source>
</evidence>
<dbReference type="EMBL" id="CM001220">
    <property type="protein sequence ID" value="KEH30503.1"/>
    <property type="molecule type" value="Genomic_DNA"/>
</dbReference>
<organism evidence="1 3">
    <name type="scientific">Medicago truncatula</name>
    <name type="common">Barrel medic</name>
    <name type="synonym">Medicago tribuloides</name>
    <dbReference type="NCBI Taxonomy" id="3880"/>
    <lineage>
        <taxon>Eukaryota</taxon>
        <taxon>Viridiplantae</taxon>
        <taxon>Streptophyta</taxon>
        <taxon>Embryophyta</taxon>
        <taxon>Tracheophyta</taxon>
        <taxon>Spermatophyta</taxon>
        <taxon>Magnoliopsida</taxon>
        <taxon>eudicotyledons</taxon>
        <taxon>Gunneridae</taxon>
        <taxon>Pentapetalae</taxon>
        <taxon>rosids</taxon>
        <taxon>fabids</taxon>
        <taxon>Fabales</taxon>
        <taxon>Fabaceae</taxon>
        <taxon>Papilionoideae</taxon>
        <taxon>50 kb inversion clade</taxon>
        <taxon>NPAAA clade</taxon>
        <taxon>Hologalegina</taxon>
        <taxon>IRL clade</taxon>
        <taxon>Trifolieae</taxon>
        <taxon>Medicago</taxon>
    </lineage>
</organism>
<dbReference type="Proteomes" id="UP000002051">
    <property type="component" value="Chromosome 4"/>
</dbReference>
<reference evidence="1 3" key="2">
    <citation type="journal article" date="2014" name="BMC Genomics">
        <title>An improved genome release (version Mt4.0) for the model legume Medicago truncatula.</title>
        <authorList>
            <person name="Tang H."/>
            <person name="Krishnakumar V."/>
            <person name="Bidwell S."/>
            <person name="Rosen B."/>
            <person name="Chan A."/>
            <person name="Zhou S."/>
            <person name="Gentzbittel L."/>
            <person name="Childs K.L."/>
            <person name="Yandell M."/>
            <person name="Gundlach H."/>
            <person name="Mayer K.F."/>
            <person name="Schwartz D.C."/>
            <person name="Town C.D."/>
        </authorList>
    </citation>
    <scope>GENOME REANNOTATION</scope>
    <source>
        <strain evidence="1">A17</strain>
        <strain evidence="2 3">cv. Jemalong A17</strain>
    </source>
</reference>
<dbReference type="PANTHER" id="PTHR47723:SF19">
    <property type="entry name" value="POLYNUCLEOTIDYL TRANSFERASE, RIBONUCLEASE H-LIKE SUPERFAMILY PROTEIN"/>
    <property type="match status" value="1"/>
</dbReference>
<keyword evidence="3" id="KW-1185">Reference proteome</keyword>
<protein>
    <submittedName>
        <fullName evidence="1 2">Uncharacterized protein</fullName>
    </submittedName>
</protein>
<dbReference type="CDD" id="cd06222">
    <property type="entry name" value="RNase_H_like"/>
    <property type="match status" value="1"/>
</dbReference>
<dbReference type="HOGENOM" id="CLU_1789781_0_0_1"/>
<dbReference type="InterPro" id="IPR044730">
    <property type="entry name" value="RNase_H-like_dom_plant"/>
</dbReference>
<reference evidence="2" key="3">
    <citation type="submission" date="2015-04" db="UniProtKB">
        <authorList>
            <consortium name="EnsemblPlants"/>
        </authorList>
    </citation>
    <scope>IDENTIFICATION</scope>
    <source>
        <strain evidence="2">cv. Jemalong A17</strain>
    </source>
</reference>
<reference evidence="1 3" key="1">
    <citation type="journal article" date="2011" name="Nature">
        <title>The Medicago genome provides insight into the evolution of rhizobial symbioses.</title>
        <authorList>
            <person name="Young N.D."/>
            <person name="Debelle F."/>
            <person name="Oldroyd G.E."/>
            <person name="Geurts R."/>
            <person name="Cannon S.B."/>
            <person name="Udvardi M.K."/>
            <person name="Benedito V.A."/>
            <person name="Mayer K.F."/>
            <person name="Gouzy J."/>
            <person name="Schoof H."/>
            <person name="Van de Peer Y."/>
            <person name="Proost S."/>
            <person name="Cook D.R."/>
            <person name="Meyers B.C."/>
            <person name="Spannagl M."/>
            <person name="Cheung F."/>
            <person name="De Mita S."/>
            <person name="Krishnakumar V."/>
            <person name="Gundlach H."/>
            <person name="Zhou S."/>
            <person name="Mudge J."/>
            <person name="Bharti A.K."/>
            <person name="Murray J.D."/>
            <person name="Naoumkina M.A."/>
            <person name="Rosen B."/>
            <person name="Silverstein K.A."/>
            <person name="Tang H."/>
            <person name="Rombauts S."/>
            <person name="Zhao P.X."/>
            <person name="Zhou P."/>
            <person name="Barbe V."/>
            <person name="Bardou P."/>
            <person name="Bechner M."/>
            <person name="Bellec A."/>
            <person name="Berger A."/>
            <person name="Berges H."/>
            <person name="Bidwell S."/>
            <person name="Bisseling T."/>
            <person name="Choisne N."/>
            <person name="Couloux A."/>
            <person name="Denny R."/>
            <person name="Deshpande S."/>
            <person name="Dai X."/>
            <person name="Doyle J.J."/>
            <person name="Dudez A.M."/>
            <person name="Farmer A.D."/>
            <person name="Fouteau S."/>
            <person name="Franken C."/>
            <person name="Gibelin C."/>
            <person name="Gish J."/>
            <person name="Goldstein S."/>
            <person name="Gonzalez A.J."/>
            <person name="Green P.J."/>
            <person name="Hallab A."/>
            <person name="Hartog M."/>
            <person name="Hua A."/>
            <person name="Humphray S.J."/>
            <person name="Jeong D.H."/>
            <person name="Jing Y."/>
            <person name="Jocker A."/>
            <person name="Kenton S.M."/>
            <person name="Kim D.J."/>
            <person name="Klee K."/>
            <person name="Lai H."/>
            <person name="Lang C."/>
            <person name="Lin S."/>
            <person name="Macmil S.L."/>
            <person name="Magdelenat G."/>
            <person name="Matthews L."/>
            <person name="McCorrison J."/>
            <person name="Monaghan E.L."/>
            <person name="Mun J.H."/>
            <person name="Najar F.Z."/>
            <person name="Nicholson C."/>
            <person name="Noirot C."/>
            <person name="O'Bleness M."/>
            <person name="Paule C.R."/>
            <person name="Poulain J."/>
            <person name="Prion F."/>
            <person name="Qin B."/>
            <person name="Qu C."/>
            <person name="Retzel E.F."/>
            <person name="Riddle C."/>
            <person name="Sallet E."/>
            <person name="Samain S."/>
            <person name="Samson N."/>
            <person name="Sanders I."/>
            <person name="Saurat O."/>
            <person name="Scarpelli C."/>
            <person name="Schiex T."/>
            <person name="Segurens B."/>
            <person name="Severin A.J."/>
            <person name="Sherrier D.J."/>
            <person name="Shi R."/>
            <person name="Sims S."/>
            <person name="Singer S.R."/>
            <person name="Sinharoy S."/>
            <person name="Sterck L."/>
            <person name="Viollet A."/>
            <person name="Wang B.B."/>
            <person name="Wang K."/>
            <person name="Wang M."/>
            <person name="Wang X."/>
            <person name="Warfsmann J."/>
            <person name="Weissenbach J."/>
            <person name="White D.D."/>
            <person name="White J.D."/>
            <person name="Wiley G.B."/>
            <person name="Wincker P."/>
            <person name="Xing Y."/>
            <person name="Yang L."/>
            <person name="Yao Z."/>
            <person name="Ying F."/>
            <person name="Zhai J."/>
            <person name="Zhou L."/>
            <person name="Zuber A."/>
            <person name="Denarie J."/>
            <person name="Dixon R.A."/>
            <person name="May G.D."/>
            <person name="Schwartz D.C."/>
            <person name="Rogers J."/>
            <person name="Quetier F."/>
            <person name="Town C.D."/>
            <person name="Roe B.A."/>
        </authorList>
    </citation>
    <scope>NUCLEOTIDE SEQUENCE [LARGE SCALE GENOMIC DNA]</scope>
    <source>
        <strain evidence="1">A17</strain>
        <strain evidence="2 3">cv. Jemalong A17</strain>
    </source>
</reference>
<dbReference type="EnsemblPlants" id="KEH30503">
    <property type="protein sequence ID" value="KEH30503"/>
    <property type="gene ID" value="MTR_4g073630"/>
</dbReference>